<name>A0A2T5LS94_9EURO</name>
<accession>A0A2T5LS94</accession>
<evidence type="ECO:0000313" key="1">
    <source>
        <dbReference type="EMBL" id="PTU19157.1"/>
    </source>
</evidence>
<proteinExistence type="predicted"/>
<dbReference type="EMBL" id="MSFN02000006">
    <property type="protein sequence ID" value="PTU19157.1"/>
    <property type="molecule type" value="Genomic_DNA"/>
</dbReference>
<dbReference type="Proteomes" id="UP000244073">
    <property type="component" value="Unassembled WGS sequence"/>
</dbReference>
<sequence length="55" mass="5962">MKSHSQSSVYTTLVMIATVGDGLRYLYFVEQLGLVAKGSIAGKEVGYAANYSSWL</sequence>
<protein>
    <submittedName>
        <fullName evidence="1">Uncharacterized protein</fullName>
    </submittedName>
</protein>
<dbReference type="GeneID" id="63814325"/>
<evidence type="ECO:0000313" key="2">
    <source>
        <dbReference type="Proteomes" id="UP000244073"/>
    </source>
</evidence>
<organism evidence="1 2">
    <name type="scientific">Aspergillus ochraceoroseus IBT 24754</name>
    <dbReference type="NCBI Taxonomy" id="1392256"/>
    <lineage>
        <taxon>Eukaryota</taxon>
        <taxon>Fungi</taxon>
        <taxon>Dikarya</taxon>
        <taxon>Ascomycota</taxon>
        <taxon>Pezizomycotina</taxon>
        <taxon>Eurotiomycetes</taxon>
        <taxon>Eurotiomycetidae</taxon>
        <taxon>Eurotiales</taxon>
        <taxon>Aspergillaceae</taxon>
        <taxon>Aspergillus</taxon>
        <taxon>Aspergillus subgen. Nidulantes</taxon>
    </lineage>
</organism>
<dbReference type="RefSeq" id="XP_040750549.1">
    <property type="nucleotide sequence ID" value="XM_040897443.1"/>
</dbReference>
<gene>
    <name evidence="1" type="ORF">P175DRAFT_0502672</name>
</gene>
<reference evidence="1 2" key="1">
    <citation type="journal article" date="2018" name="Proc. Natl. Acad. Sci. U.S.A.">
        <title>Linking secondary metabolites to gene clusters through genome sequencing of six diverse Aspergillus species.</title>
        <authorList>
            <person name="Kaerboelling I."/>
            <person name="Vesth T.C."/>
            <person name="Frisvad J.C."/>
            <person name="Nybo J.L."/>
            <person name="Theobald S."/>
            <person name="Kuo A."/>
            <person name="Bowyer P."/>
            <person name="Matsuda Y."/>
            <person name="Mondo S."/>
            <person name="Lyhne E.K."/>
            <person name="Kogle M.E."/>
            <person name="Clum A."/>
            <person name="Lipzen A."/>
            <person name="Salamov A."/>
            <person name="Ngan C.Y."/>
            <person name="Daum C."/>
            <person name="Chiniquy J."/>
            <person name="Barry K."/>
            <person name="LaButti K."/>
            <person name="Haridas S."/>
            <person name="Simmons B.A."/>
            <person name="Magnuson J.K."/>
            <person name="Mortensen U.H."/>
            <person name="Larsen T.O."/>
            <person name="Grigoriev I.V."/>
            <person name="Baker S.E."/>
            <person name="Andersen M.R."/>
        </authorList>
    </citation>
    <scope>NUCLEOTIDE SEQUENCE [LARGE SCALE GENOMIC DNA]</scope>
    <source>
        <strain evidence="1 2">IBT 24754</strain>
    </source>
</reference>
<comment type="caution">
    <text evidence="1">The sequence shown here is derived from an EMBL/GenBank/DDBJ whole genome shotgun (WGS) entry which is preliminary data.</text>
</comment>
<dbReference type="AlphaFoldDB" id="A0A2T5LS94"/>
<dbReference type="VEuPathDB" id="FungiDB:P175DRAFT_0502672"/>